<sequence>MFYKFLNKRKKLFFYMFLFIFIISFTLYLYSQSSENTFSKISYNTLKRIDLNGDKKNDILYIKVHNDNYYIQASVNNHNFSLQPEKSVKSLGKAQSNPIQIYFNDLNNDNKLEIFTQSFYGKEPIQHVFLFTDSGFKDIFCSSNNVLGFINLNKTLPKFITGKFENEFYFKSYVLLENKLNELSYYPKEDFIGKKAITEFIKIMESISSIKKNNFRKLCHENISGKSIENINKILDEFDMYIYNNSNFMAKNISKDNIETTWVIDFKGISFNNNVSNNCSIELKLRKSKDNLNKFKIYSIKEI</sequence>
<name>A0A923J383_CLOTT</name>
<evidence type="ECO:0000313" key="3">
    <source>
        <dbReference type="EMBL" id="MBC2399848.1"/>
    </source>
</evidence>
<dbReference type="AlphaFoldDB" id="A0A923J383"/>
<protein>
    <submittedName>
        <fullName evidence="3">VCBS repeat-containing protein</fullName>
    </submittedName>
</protein>
<accession>A0A923J383</accession>
<keyword evidence="2" id="KW-0472">Membrane</keyword>
<keyword evidence="2" id="KW-0812">Transmembrane</keyword>
<dbReference type="Proteomes" id="UP000563151">
    <property type="component" value="Unassembled WGS sequence"/>
</dbReference>
<keyword evidence="1" id="KW-0732">Signal</keyword>
<dbReference type="SUPFAM" id="SSF69318">
    <property type="entry name" value="Integrin alpha N-terminal domain"/>
    <property type="match status" value="1"/>
</dbReference>
<dbReference type="InterPro" id="IPR013517">
    <property type="entry name" value="FG-GAP"/>
</dbReference>
<dbReference type="InterPro" id="IPR028994">
    <property type="entry name" value="Integrin_alpha_N"/>
</dbReference>
<feature type="transmembrane region" description="Helical" evidence="2">
    <location>
        <begin position="12"/>
        <end position="30"/>
    </location>
</feature>
<gene>
    <name evidence="3" type="ORF">HGG79_19085</name>
</gene>
<dbReference type="RefSeq" id="WP_035148820.1">
    <property type="nucleotide sequence ID" value="NZ_JAAZWO010000037.1"/>
</dbReference>
<proteinExistence type="predicted"/>
<reference evidence="3 4" key="1">
    <citation type="submission" date="2020-04" db="EMBL/GenBank/DDBJ databases">
        <title>Genomic insights into acetone-butanol-ethanol (ABE) fermentation by sequencing solventogenic clostridia strains.</title>
        <authorList>
            <person name="Brown S."/>
        </authorList>
    </citation>
    <scope>NUCLEOTIDE SEQUENCE [LARGE SCALE GENOMIC DNA]</scope>
    <source>
        <strain evidence="3 4">DJ011</strain>
    </source>
</reference>
<keyword evidence="4" id="KW-1185">Reference proteome</keyword>
<evidence type="ECO:0000256" key="2">
    <source>
        <dbReference type="SAM" id="Phobius"/>
    </source>
</evidence>
<evidence type="ECO:0000313" key="4">
    <source>
        <dbReference type="Proteomes" id="UP000563151"/>
    </source>
</evidence>
<dbReference type="EMBL" id="JAAZWO010000037">
    <property type="protein sequence ID" value="MBC2399848.1"/>
    <property type="molecule type" value="Genomic_DNA"/>
</dbReference>
<comment type="caution">
    <text evidence="3">The sequence shown here is derived from an EMBL/GenBank/DDBJ whole genome shotgun (WGS) entry which is preliminary data.</text>
</comment>
<keyword evidence="2" id="KW-1133">Transmembrane helix</keyword>
<evidence type="ECO:0000256" key="1">
    <source>
        <dbReference type="ARBA" id="ARBA00022729"/>
    </source>
</evidence>
<dbReference type="Pfam" id="PF13517">
    <property type="entry name" value="FG-GAP_3"/>
    <property type="match status" value="1"/>
</dbReference>
<organism evidence="3 4">
    <name type="scientific">Clostridium tetanomorphum</name>
    <dbReference type="NCBI Taxonomy" id="1553"/>
    <lineage>
        <taxon>Bacteria</taxon>
        <taxon>Bacillati</taxon>
        <taxon>Bacillota</taxon>
        <taxon>Clostridia</taxon>
        <taxon>Eubacteriales</taxon>
        <taxon>Clostridiaceae</taxon>
        <taxon>Clostridium</taxon>
    </lineage>
</organism>